<dbReference type="AlphaFoldDB" id="A0A1L3J9Z5"/>
<dbReference type="EMBL" id="CP018154">
    <property type="protein sequence ID" value="APG61944.1"/>
    <property type="molecule type" value="Genomic_DNA"/>
</dbReference>
<evidence type="ECO:0000313" key="2">
    <source>
        <dbReference type="Proteomes" id="UP000242561"/>
    </source>
</evidence>
<gene>
    <name evidence="1" type="ORF">LPB140_02880</name>
</gene>
<protein>
    <submittedName>
        <fullName evidence="1">Uncharacterized protein</fullName>
    </submittedName>
</protein>
<sequence length="64" mass="7717">MLIYHRRECKDVVQILFPYGDNGILIGKFIYFYQKLPNYLCMMKIITSKLDMYNHVKCLPLWAL</sequence>
<dbReference type="KEGG" id="sphl:LPB140_02880"/>
<accession>A0A1L3J9Z5</accession>
<proteinExistence type="predicted"/>
<keyword evidence="2" id="KW-1185">Reference proteome</keyword>
<name>A0A1L3J9Z5_9SPHN</name>
<organism evidence="1 2">
    <name type="scientific">Sphingorhabdus lutea</name>
    <dbReference type="NCBI Taxonomy" id="1913578"/>
    <lineage>
        <taxon>Bacteria</taxon>
        <taxon>Pseudomonadati</taxon>
        <taxon>Pseudomonadota</taxon>
        <taxon>Alphaproteobacteria</taxon>
        <taxon>Sphingomonadales</taxon>
        <taxon>Sphingomonadaceae</taxon>
        <taxon>Sphingorhabdus</taxon>
    </lineage>
</organism>
<evidence type="ECO:0000313" key="1">
    <source>
        <dbReference type="EMBL" id="APG61944.1"/>
    </source>
</evidence>
<reference evidence="1 2" key="1">
    <citation type="submission" date="2016-11" db="EMBL/GenBank/DDBJ databases">
        <title>Sphingorhabdus sp. LPB0140, isolated from marine environment.</title>
        <authorList>
            <person name="Kim E."/>
            <person name="Yi H."/>
        </authorList>
    </citation>
    <scope>NUCLEOTIDE SEQUENCE [LARGE SCALE GENOMIC DNA]</scope>
    <source>
        <strain evidence="1 2">LPB0140</strain>
    </source>
</reference>
<dbReference type="Proteomes" id="UP000242561">
    <property type="component" value="Chromosome"/>
</dbReference>